<evidence type="ECO:0000313" key="4">
    <source>
        <dbReference type="EMBL" id="GAA2419519.1"/>
    </source>
</evidence>
<proteinExistence type="predicted"/>
<dbReference type="Pfam" id="PF11937">
    <property type="entry name" value="DUF3455"/>
    <property type="match status" value="1"/>
</dbReference>
<evidence type="ECO:0000313" key="5">
    <source>
        <dbReference type="Proteomes" id="UP001501231"/>
    </source>
</evidence>
<protein>
    <recommendedName>
        <fullName evidence="3">CHRD domain-containing protein</fullName>
    </recommendedName>
</protein>
<evidence type="ECO:0000259" key="3">
    <source>
        <dbReference type="SMART" id="SM00754"/>
    </source>
</evidence>
<feature type="compositionally biased region" description="Polar residues" evidence="1">
    <location>
        <begin position="219"/>
        <end position="231"/>
    </location>
</feature>
<dbReference type="PANTHER" id="PTHR35567">
    <property type="entry name" value="MALATE DEHYDROGENASE (AFU_ORTHOLOGUE AFUA_2G13800)"/>
    <property type="match status" value="1"/>
</dbReference>
<gene>
    <name evidence="4" type="ORF">GCM10010191_33280</name>
</gene>
<dbReference type="Proteomes" id="UP001501231">
    <property type="component" value="Unassembled WGS sequence"/>
</dbReference>
<feature type="chain" id="PRO_5046726060" description="CHRD domain-containing protein" evidence="2">
    <location>
        <begin position="27"/>
        <end position="490"/>
    </location>
</feature>
<dbReference type="RefSeq" id="WP_344589872.1">
    <property type="nucleotide sequence ID" value="NZ_BAAARW010000012.1"/>
</dbReference>
<keyword evidence="2" id="KW-0732">Signal</keyword>
<dbReference type="PANTHER" id="PTHR35567:SF1">
    <property type="entry name" value="CONSERVED FUNGAL PROTEIN (AFU_ORTHOLOGUE AFUA_1G14230)"/>
    <property type="match status" value="1"/>
</dbReference>
<name>A0ABN3J135_9ACTN</name>
<evidence type="ECO:0000256" key="1">
    <source>
        <dbReference type="SAM" id="MobiDB-lite"/>
    </source>
</evidence>
<feature type="region of interest" description="Disordered" evidence="1">
    <location>
        <begin position="219"/>
        <end position="247"/>
    </location>
</feature>
<accession>A0ABN3J135</accession>
<dbReference type="InterPro" id="IPR010895">
    <property type="entry name" value="CHRD"/>
</dbReference>
<feature type="signal peptide" evidence="2">
    <location>
        <begin position="1"/>
        <end position="26"/>
    </location>
</feature>
<feature type="domain" description="CHRD" evidence="3">
    <location>
        <begin position="224"/>
        <end position="349"/>
    </location>
</feature>
<organism evidence="4 5">
    <name type="scientific">Actinomadura vinacea</name>
    <dbReference type="NCBI Taxonomy" id="115336"/>
    <lineage>
        <taxon>Bacteria</taxon>
        <taxon>Bacillati</taxon>
        <taxon>Actinomycetota</taxon>
        <taxon>Actinomycetes</taxon>
        <taxon>Streptosporangiales</taxon>
        <taxon>Thermomonosporaceae</taxon>
        <taxon>Actinomadura</taxon>
    </lineage>
</organism>
<feature type="compositionally biased region" description="Basic and acidic residues" evidence="1">
    <location>
        <begin position="237"/>
        <end position="247"/>
    </location>
</feature>
<feature type="domain" description="CHRD" evidence="3">
    <location>
        <begin position="83"/>
        <end position="207"/>
    </location>
</feature>
<feature type="region of interest" description="Disordered" evidence="1">
    <location>
        <begin position="39"/>
        <end position="78"/>
    </location>
</feature>
<comment type="caution">
    <text evidence="4">The sequence shown here is derived from an EMBL/GenBank/DDBJ whole genome shotgun (WGS) entry which is preliminary data.</text>
</comment>
<sequence>MSVRTFVLPAVAAAALVATGAGVGVAALTDVLGTSAGAATGKAGSGQGHGAHGGAGAPAALPVDKPAGGQAQGAGKGGKGDITYLAASLLGRNEVPAANGQAVGDRDGRAWALVRIQGDRLWYAIRWQDVAAPTAGHIHLGPAGANGAIKVPFFMGTLPGTARAVAGTVQVTDKAVLAQLKANPNGFYANLHTGEFPGGAVRGQFHKLNRPADLNGVLNGSSPATLQSISDGAQEVPAKDGKATGDPDGRAAAFARSHDGMLSWGLTWSAVAPPTIGHVHQGAKGANGPVVADLFSAPGGLPATVTGLAGMSPVRADVARRIMTAPGGFYTNLHTAEFPGGAVRGQLAPAAGQSPRAFARPVLQGAQIYRCTRQADGTYAFTQDGVAATLTGGIAHSFAKPGPAGPPQWIAPDRSAVTGKAVTKTPNGDGNIPELVLDATQTGARNGLFSGTTQILRLNTIGGVAPAGACDPNTRPLARVPYRADYLFLD</sequence>
<dbReference type="EMBL" id="BAAARW010000012">
    <property type="protein sequence ID" value="GAA2419519.1"/>
    <property type="molecule type" value="Genomic_DNA"/>
</dbReference>
<dbReference type="InterPro" id="IPR021851">
    <property type="entry name" value="DUF3455"/>
</dbReference>
<dbReference type="SMART" id="SM00754">
    <property type="entry name" value="CHRD"/>
    <property type="match status" value="2"/>
</dbReference>
<keyword evidence="5" id="KW-1185">Reference proteome</keyword>
<dbReference type="Pfam" id="PF07452">
    <property type="entry name" value="CHRD"/>
    <property type="match status" value="2"/>
</dbReference>
<evidence type="ECO:0000256" key="2">
    <source>
        <dbReference type="SAM" id="SignalP"/>
    </source>
</evidence>
<reference evidence="4 5" key="1">
    <citation type="journal article" date="2019" name="Int. J. Syst. Evol. Microbiol.">
        <title>The Global Catalogue of Microorganisms (GCM) 10K type strain sequencing project: providing services to taxonomists for standard genome sequencing and annotation.</title>
        <authorList>
            <consortium name="The Broad Institute Genomics Platform"/>
            <consortium name="The Broad Institute Genome Sequencing Center for Infectious Disease"/>
            <person name="Wu L."/>
            <person name="Ma J."/>
        </authorList>
    </citation>
    <scope>NUCLEOTIDE SEQUENCE [LARGE SCALE GENOMIC DNA]</scope>
    <source>
        <strain evidence="4 5">JCM 3325</strain>
    </source>
</reference>
<feature type="compositionally biased region" description="Gly residues" evidence="1">
    <location>
        <begin position="43"/>
        <end position="56"/>
    </location>
</feature>